<evidence type="ECO:0000313" key="3">
    <source>
        <dbReference type="Proteomes" id="UP000014463"/>
    </source>
</evidence>
<evidence type="ECO:0000313" key="2">
    <source>
        <dbReference type="EMBL" id="EPC00623.1"/>
    </source>
</evidence>
<keyword evidence="3" id="KW-1185">Reference proteome</keyword>
<comment type="caution">
    <text evidence="2">The sequence shown here is derived from an EMBL/GenBank/DDBJ whole genome shotgun (WGS) entry which is preliminary data.</text>
</comment>
<keyword evidence="1" id="KW-0472">Membrane</keyword>
<sequence>MTQTRYAWYDPRRWPSLLVAFLTLLLMFLLSGVIVSIGIRIAGSLEAFQAGMAAAQPLLLVWRLLFYGAMAWLWYRHWRPRVIRRLNRDRDGGEQARPKLEKLERLVLVLVALLEVMNFTNWLGGA</sequence>
<organism evidence="2 3">
    <name type="scientific">Litchfieldella anticariensis (strain DSM 16096 / CECT 5854 / CIP 108499 / LMG 22089 / FP35)</name>
    <name type="common">Halomonas anticariensis</name>
    <dbReference type="NCBI Taxonomy" id="1121939"/>
    <lineage>
        <taxon>Bacteria</taxon>
        <taxon>Pseudomonadati</taxon>
        <taxon>Pseudomonadota</taxon>
        <taxon>Gammaproteobacteria</taxon>
        <taxon>Oceanospirillales</taxon>
        <taxon>Halomonadaceae</taxon>
        <taxon>Litchfieldella</taxon>
    </lineage>
</organism>
<feature type="transmembrane region" description="Helical" evidence="1">
    <location>
        <begin position="54"/>
        <end position="75"/>
    </location>
</feature>
<dbReference type="AlphaFoldDB" id="S2KJP1"/>
<feature type="transmembrane region" description="Helical" evidence="1">
    <location>
        <begin position="21"/>
        <end position="42"/>
    </location>
</feature>
<keyword evidence="1" id="KW-1133">Transmembrane helix</keyword>
<dbReference type="OrthoDB" id="6183448at2"/>
<dbReference type="RefSeq" id="WP_016418612.1">
    <property type="nucleotide sequence ID" value="NZ_AUAB01000035.1"/>
</dbReference>
<dbReference type="PATRIC" id="fig|1121939.11.peg.4103"/>
<dbReference type="EMBL" id="ASTJ01000040">
    <property type="protein sequence ID" value="EPC00623.1"/>
    <property type="molecule type" value="Genomic_DNA"/>
</dbReference>
<feature type="transmembrane region" description="Helical" evidence="1">
    <location>
        <begin position="106"/>
        <end position="124"/>
    </location>
</feature>
<evidence type="ECO:0000256" key="1">
    <source>
        <dbReference type="SAM" id="Phobius"/>
    </source>
</evidence>
<dbReference type="Proteomes" id="UP000014463">
    <property type="component" value="Unassembled WGS sequence"/>
</dbReference>
<keyword evidence="1" id="KW-0812">Transmembrane</keyword>
<reference evidence="2 3" key="1">
    <citation type="journal article" date="2013" name="Genome Announc.">
        <title>Draft genome sequence of the moderately halophilic gammaproteobacterium Halomonas anticariensis FP35.</title>
        <authorList>
            <person name="Tahrioui A."/>
            <person name="Quesada E."/>
            <person name="Llamas I."/>
        </authorList>
    </citation>
    <scope>NUCLEOTIDE SEQUENCE [LARGE SCALE GENOMIC DNA]</scope>
    <source>
        <strain evidence="3">DSM 16096 / CECT 5854 / LMG 22089 / FP35</strain>
    </source>
</reference>
<name>S2KJP1_LITA3</name>
<accession>S2KJP1</accession>
<proteinExistence type="predicted"/>
<gene>
    <name evidence="2" type="ORF">L861_06695</name>
</gene>
<protein>
    <submittedName>
        <fullName evidence="2">Uncharacterized protein</fullName>
    </submittedName>
</protein>
<dbReference type="STRING" id="1121939.L861_06695"/>